<organism evidence="1 2">
    <name type="scientific">Porphyromonas asaccharolytica (strain ATCC 25260 / DSM 20707 / BCRC 10618 / CCUG 7834 / JCM 6326 / LMG 13178 / VPI 4198 / B440)</name>
    <name type="common">Bacteroides asaccharolyticus</name>
    <dbReference type="NCBI Taxonomy" id="879243"/>
    <lineage>
        <taxon>Bacteria</taxon>
        <taxon>Pseudomonadati</taxon>
        <taxon>Bacteroidota</taxon>
        <taxon>Bacteroidia</taxon>
        <taxon>Bacteroidales</taxon>
        <taxon>Porphyromonadaceae</taxon>
        <taxon>Porphyromonas</taxon>
    </lineage>
</organism>
<dbReference type="AlphaFoldDB" id="F4KMD8"/>
<gene>
    <name evidence="1" type="ordered locus">Poras_0303</name>
</gene>
<proteinExistence type="predicted"/>
<dbReference type="KEGG" id="pah:Poras_0303"/>
<dbReference type="STRING" id="879243.Poras_0303"/>
<reference evidence="2" key="1">
    <citation type="submission" date="2011-04" db="EMBL/GenBank/DDBJ databases">
        <title>The complete genome of Porphyromonas asaccharolytica DSM 20707.</title>
        <authorList>
            <person name="Lucas S."/>
            <person name="Han J."/>
            <person name="Lapidus A."/>
            <person name="Bruce D."/>
            <person name="Goodwin L."/>
            <person name="Pitluck S."/>
            <person name="Peters L."/>
            <person name="Kyrpides N."/>
            <person name="Mavromatis K."/>
            <person name="Ivanova N."/>
            <person name="Ovchinnikova G."/>
            <person name="Pagani I."/>
            <person name="Lu M."/>
            <person name="Detter J.C."/>
            <person name="Tapia R."/>
            <person name="Han C."/>
            <person name="Land M."/>
            <person name="Hauser L."/>
            <person name="Markowitz V."/>
            <person name="Cheng J.-F."/>
            <person name="Hugenholtz P."/>
            <person name="Woyke T."/>
            <person name="Wu D."/>
            <person name="Gronow S."/>
            <person name="Wellnitz S."/>
            <person name="Brambilla E."/>
            <person name="Klenk H.-P."/>
            <person name="Eisen J.A."/>
        </authorList>
    </citation>
    <scope>NUCLEOTIDE SEQUENCE [LARGE SCALE GENOMIC DNA]</scope>
    <source>
        <strain evidence="2">ATCC 25260 / DSM 20707 / VPI 4198</strain>
    </source>
</reference>
<accession>F4KMD8</accession>
<evidence type="ECO:0000313" key="1">
    <source>
        <dbReference type="EMBL" id="AEE12257.1"/>
    </source>
</evidence>
<sequence>MTIYQRHFLTPVCIRSLEQTRVKGCRSFEAPREVVL</sequence>
<name>F4KMD8_PORAD</name>
<keyword evidence="2" id="KW-1185">Reference proteome</keyword>
<evidence type="ECO:0000313" key="2">
    <source>
        <dbReference type="Proteomes" id="UP000006545"/>
    </source>
</evidence>
<dbReference type="Proteomes" id="UP000006545">
    <property type="component" value="Chromosome"/>
</dbReference>
<protein>
    <submittedName>
        <fullName evidence="1">Uncharacterized protein</fullName>
    </submittedName>
</protein>
<dbReference type="HOGENOM" id="CLU_3357677_0_0_10"/>
<dbReference type="EMBL" id="CP002689">
    <property type="protein sequence ID" value="AEE12257.1"/>
    <property type="molecule type" value="Genomic_DNA"/>
</dbReference>